<comment type="caution">
    <text evidence="1">The sequence shown here is derived from an EMBL/GenBank/DDBJ whole genome shotgun (WGS) entry which is preliminary data.</text>
</comment>
<organism evidence="1">
    <name type="scientific">marine sediment metagenome</name>
    <dbReference type="NCBI Taxonomy" id="412755"/>
    <lineage>
        <taxon>unclassified sequences</taxon>
        <taxon>metagenomes</taxon>
        <taxon>ecological metagenomes</taxon>
    </lineage>
</organism>
<evidence type="ECO:0000313" key="1">
    <source>
        <dbReference type="EMBL" id="GAG59518.1"/>
    </source>
</evidence>
<gene>
    <name evidence="1" type="ORF">S01H4_14148</name>
</gene>
<proteinExistence type="predicted"/>
<reference evidence="1" key="1">
    <citation type="journal article" date="2014" name="Front. Microbiol.">
        <title>High frequency of phylogenetically diverse reductive dehalogenase-homologous genes in deep subseafloor sedimentary metagenomes.</title>
        <authorList>
            <person name="Kawai M."/>
            <person name="Futagami T."/>
            <person name="Toyoda A."/>
            <person name="Takaki Y."/>
            <person name="Nishi S."/>
            <person name="Hori S."/>
            <person name="Arai W."/>
            <person name="Tsubouchi T."/>
            <person name="Morono Y."/>
            <person name="Uchiyama I."/>
            <person name="Ito T."/>
            <person name="Fujiyama A."/>
            <person name="Inagaki F."/>
            <person name="Takami H."/>
        </authorList>
    </citation>
    <scope>NUCLEOTIDE SEQUENCE</scope>
    <source>
        <strain evidence="1">Expedition CK06-06</strain>
    </source>
</reference>
<accession>X0ZGQ2</accession>
<dbReference type="EMBL" id="BART01006210">
    <property type="protein sequence ID" value="GAG59518.1"/>
    <property type="molecule type" value="Genomic_DNA"/>
</dbReference>
<name>X0ZGQ2_9ZZZZ</name>
<dbReference type="AlphaFoldDB" id="X0ZGQ2"/>
<protein>
    <submittedName>
        <fullName evidence="1">Uncharacterized protein</fullName>
    </submittedName>
</protein>
<sequence>MMSLNEMALSVVAISSIGGGAVALNEMHVASEDFDKYIEQQLVSDERDYVLEVKNDIRNIKAALIKDPGEEYLIEELADLTDELCEIRPEDRLCEDED</sequence>